<dbReference type="PANTHER" id="PTHR48090:SF7">
    <property type="entry name" value="RFBJ PROTEIN"/>
    <property type="match status" value="1"/>
</dbReference>
<sequence length="237" mass="27380">MPVKKTKEVSLIIPAFNEEKTIKSILDRCFSLDYVKQIVVVNDGSTDNTKEILEKIKESRRHKSVELFIVHHTLNSGKGAAIKTGLKYVNGEYVMIQDADLEYSPEDVKNLLIEANRSEDKIVFGSRGHNKRKSYFLALLGNYYLSLMFNILFNYRLEDSYTCYKLIPRKIWKELNLKSTGFEIDSELIAKMGVRGYKIKEVPISYKPRTFQEGKKIRWTDVLKASKVALEVRLRGS</sequence>
<dbReference type="EMBL" id="LBZK01000015">
    <property type="protein sequence ID" value="KKR70877.1"/>
    <property type="molecule type" value="Genomic_DNA"/>
</dbReference>
<comment type="caution">
    <text evidence="3">The sequence shown here is derived from an EMBL/GenBank/DDBJ whole genome shotgun (WGS) entry which is preliminary data.</text>
</comment>
<proteinExistence type="predicted"/>
<evidence type="ECO:0000313" key="4">
    <source>
        <dbReference type="Proteomes" id="UP000034562"/>
    </source>
</evidence>
<evidence type="ECO:0000259" key="2">
    <source>
        <dbReference type="Pfam" id="PF00535"/>
    </source>
</evidence>
<dbReference type="Pfam" id="PF00535">
    <property type="entry name" value="Glycos_transf_2"/>
    <property type="match status" value="1"/>
</dbReference>
<dbReference type="InterPro" id="IPR050256">
    <property type="entry name" value="Glycosyltransferase_2"/>
</dbReference>
<keyword evidence="1" id="KW-1133">Transmembrane helix</keyword>
<organism evidence="3 4">
    <name type="scientific">Candidatus Woesebacteria bacterium GW2011_GWA2_40_7b</name>
    <dbReference type="NCBI Taxonomy" id="1618563"/>
    <lineage>
        <taxon>Bacteria</taxon>
        <taxon>Candidatus Woeseibacteriota</taxon>
    </lineage>
</organism>
<dbReference type="AlphaFoldDB" id="A0A0G0W6J5"/>
<dbReference type="SUPFAM" id="SSF53448">
    <property type="entry name" value="Nucleotide-diphospho-sugar transferases"/>
    <property type="match status" value="1"/>
</dbReference>
<dbReference type="STRING" id="1618563.UU12_C0015G0013"/>
<dbReference type="InterPro" id="IPR029044">
    <property type="entry name" value="Nucleotide-diphossugar_trans"/>
</dbReference>
<dbReference type="InterPro" id="IPR001173">
    <property type="entry name" value="Glyco_trans_2-like"/>
</dbReference>
<keyword evidence="1" id="KW-0472">Membrane</keyword>
<reference evidence="3 4" key="1">
    <citation type="journal article" date="2015" name="Nature">
        <title>rRNA introns, odd ribosomes, and small enigmatic genomes across a large radiation of phyla.</title>
        <authorList>
            <person name="Brown C.T."/>
            <person name="Hug L.A."/>
            <person name="Thomas B.C."/>
            <person name="Sharon I."/>
            <person name="Castelle C.J."/>
            <person name="Singh A."/>
            <person name="Wilkins M.J."/>
            <person name="Williams K.H."/>
            <person name="Banfield J.F."/>
        </authorList>
    </citation>
    <scope>NUCLEOTIDE SEQUENCE [LARGE SCALE GENOMIC DNA]</scope>
</reference>
<dbReference type="PATRIC" id="fig|1618563.3.peg.301"/>
<dbReference type="CDD" id="cd04179">
    <property type="entry name" value="DPM_DPG-synthase_like"/>
    <property type="match status" value="1"/>
</dbReference>
<accession>A0A0G0W6J5</accession>
<evidence type="ECO:0000313" key="3">
    <source>
        <dbReference type="EMBL" id="KKR70877.1"/>
    </source>
</evidence>
<dbReference type="PANTHER" id="PTHR48090">
    <property type="entry name" value="UNDECAPRENYL-PHOSPHATE 4-DEOXY-4-FORMAMIDO-L-ARABINOSE TRANSFERASE-RELATED"/>
    <property type="match status" value="1"/>
</dbReference>
<dbReference type="Proteomes" id="UP000034562">
    <property type="component" value="Unassembled WGS sequence"/>
</dbReference>
<feature type="transmembrane region" description="Helical" evidence="1">
    <location>
        <begin position="135"/>
        <end position="155"/>
    </location>
</feature>
<feature type="domain" description="Glycosyltransferase 2-like" evidence="2">
    <location>
        <begin position="10"/>
        <end position="149"/>
    </location>
</feature>
<protein>
    <recommendedName>
        <fullName evidence="2">Glycosyltransferase 2-like domain-containing protein</fullName>
    </recommendedName>
</protein>
<name>A0A0G0W6J5_9BACT</name>
<gene>
    <name evidence="3" type="ORF">UU12_C0015G0013</name>
</gene>
<keyword evidence="1" id="KW-0812">Transmembrane</keyword>
<evidence type="ECO:0000256" key="1">
    <source>
        <dbReference type="SAM" id="Phobius"/>
    </source>
</evidence>
<dbReference type="Gene3D" id="3.90.550.10">
    <property type="entry name" value="Spore Coat Polysaccharide Biosynthesis Protein SpsA, Chain A"/>
    <property type="match status" value="1"/>
</dbReference>